<evidence type="ECO:0000256" key="1">
    <source>
        <dbReference type="ARBA" id="ARBA00004141"/>
    </source>
</evidence>
<keyword evidence="7 8" id="KW-0472">Membrane</keyword>
<comment type="similarity">
    <text evidence="2 9">Belongs to the mitochondrial carrier (TC 2.A.29) family.</text>
</comment>
<evidence type="ECO:0000256" key="4">
    <source>
        <dbReference type="ARBA" id="ARBA00022692"/>
    </source>
</evidence>
<dbReference type="InParanoid" id="A0A2V0NL95"/>
<reference evidence="11 12" key="1">
    <citation type="journal article" date="2018" name="Sci. Rep.">
        <title>Raphidocelis subcapitata (=Pseudokirchneriella subcapitata) provides an insight into genome evolution and environmental adaptations in the Sphaeropleales.</title>
        <authorList>
            <person name="Suzuki S."/>
            <person name="Yamaguchi H."/>
            <person name="Nakajima N."/>
            <person name="Kawachi M."/>
        </authorList>
    </citation>
    <scope>NUCLEOTIDE SEQUENCE [LARGE SCALE GENOMIC DNA]</scope>
    <source>
        <strain evidence="11 12">NIES-35</strain>
    </source>
</reference>
<dbReference type="InterPro" id="IPR023395">
    <property type="entry name" value="MCP_dom_sf"/>
</dbReference>
<feature type="compositionally biased region" description="Basic and acidic residues" evidence="10">
    <location>
        <begin position="195"/>
        <end position="213"/>
    </location>
</feature>
<keyword evidence="5" id="KW-0677">Repeat</keyword>
<dbReference type="InterPro" id="IPR018108">
    <property type="entry name" value="MCP_transmembrane"/>
</dbReference>
<gene>
    <name evidence="11" type="ORF">Rsub_00878</name>
</gene>
<dbReference type="Pfam" id="PF00153">
    <property type="entry name" value="Mito_carr"/>
    <property type="match status" value="2"/>
</dbReference>
<keyword evidence="6" id="KW-1133">Transmembrane helix</keyword>
<feature type="repeat" description="Solcar" evidence="8">
    <location>
        <begin position="83"/>
        <end position="167"/>
    </location>
</feature>
<comment type="subcellular location">
    <subcellularLocation>
        <location evidence="1">Membrane</location>
        <topology evidence="1">Multi-pass membrane protein</topology>
    </subcellularLocation>
</comment>
<dbReference type="PROSITE" id="PS50920">
    <property type="entry name" value="SOLCAR"/>
    <property type="match status" value="2"/>
</dbReference>
<evidence type="ECO:0000256" key="3">
    <source>
        <dbReference type="ARBA" id="ARBA00022448"/>
    </source>
</evidence>
<organism evidence="11 12">
    <name type="scientific">Raphidocelis subcapitata</name>
    <dbReference type="NCBI Taxonomy" id="307507"/>
    <lineage>
        <taxon>Eukaryota</taxon>
        <taxon>Viridiplantae</taxon>
        <taxon>Chlorophyta</taxon>
        <taxon>core chlorophytes</taxon>
        <taxon>Chlorophyceae</taxon>
        <taxon>CS clade</taxon>
        <taxon>Sphaeropleales</taxon>
        <taxon>Selenastraceae</taxon>
        <taxon>Raphidocelis</taxon>
    </lineage>
</organism>
<name>A0A2V0NL95_9CHLO</name>
<evidence type="ECO:0000256" key="6">
    <source>
        <dbReference type="ARBA" id="ARBA00022989"/>
    </source>
</evidence>
<dbReference type="AlphaFoldDB" id="A0A2V0NL95"/>
<dbReference type="STRING" id="307507.A0A2V0NL95"/>
<keyword evidence="3 9" id="KW-0813">Transport</keyword>
<evidence type="ECO:0000313" key="12">
    <source>
        <dbReference type="Proteomes" id="UP000247498"/>
    </source>
</evidence>
<proteinExistence type="inferred from homology"/>
<evidence type="ECO:0000256" key="5">
    <source>
        <dbReference type="ARBA" id="ARBA00022737"/>
    </source>
</evidence>
<dbReference type="OrthoDB" id="10600834at2759"/>
<feature type="compositionally biased region" description="Gly residues" evidence="10">
    <location>
        <begin position="242"/>
        <end position="262"/>
    </location>
</feature>
<evidence type="ECO:0000256" key="7">
    <source>
        <dbReference type="ARBA" id="ARBA00023136"/>
    </source>
</evidence>
<feature type="region of interest" description="Disordered" evidence="10">
    <location>
        <begin position="241"/>
        <end position="262"/>
    </location>
</feature>
<dbReference type="GO" id="GO:0016020">
    <property type="term" value="C:membrane"/>
    <property type="evidence" value="ECO:0007669"/>
    <property type="project" value="UniProtKB-SubCell"/>
</dbReference>
<comment type="caution">
    <text evidence="11">The sequence shown here is derived from an EMBL/GenBank/DDBJ whole genome shotgun (WGS) entry which is preliminary data.</text>
</comment>
<evidence type="ECO:0000313" key="11">
    <source>
        <dbReference type="EMBL" id="GBF88166.1"/>
    </source>
</evidence>
<evidence type="ECO:0000256" key="2">
    <source>
        <dbReference type="ARBA" id="ARBA00006375"/>
    </source>
</evidence>
<accession>A0A2V0NL95</accession>
<dbReference type="PANTHER" id="PTHR45667">
    <property type="entry name" value="S-ADENOSYLMETHIONINE MITOCHONDRIAL CARRIER PROTEIN"/>
    <property type="match status" value="1"/>
</dbReference>
<feature type="repeat" description="Solcar" evidence="8">
    <location>
        <begin position="397"/>
        <end position="484"/>
    </location>
</feature>
<sequence length="506" mass="50128">MAERPGFWPARAAALRPSLRAAAIGGGAAAAAGGAAACYHRHRRRQAADAAAAPAPVEADAAAAAAAAGGQRTPLGLPRLRFSPAAIEAFAGAMGEVAQICLLYPLDTIKVRCQAQGLPARAIIAELSRLGPAPLSAALFAGVGQAALASVLVGAVHFASFCSAKRLVTERLDAAAAATAAAAAAAPGEAGGGDGKQRQQQHEREARQPERHHLAVSHGAGGSHFTPVDIVEPDAAAAAAAAGGGSGGAGGRGGGGRRAKEAGGGADAAAAAAGQEGDGGGGRSGNAMTTNLAAAAMAAVATALVEAPLELFRHNAQAGTCAAGGNFMREMWRVVTEARSPLPLYRGLTAYSLEAIPYDISELMVVGSLNDGRAAAEAAEAAGGAGGALAAVARAVPQPVWDLGVGAAAGAVAVLASMPFDVVKTWQQTHPSCGGGLSGFAATARLLVARGGPGALWLGLGPRLAHQVPGACICWLSIHSVHRYMTEHHLLEEEAPPPGALHHARG</sequence>
<evidence type="ECO:0000256" key="8">
    <source>
        <dbReference type="PROSITE-ProRule" id="PRU00282"/>
    </source>
</evidence>
<dbReference type="SUPFAM" id="SSF103506">
    <property type="entry name" value="Mitochondrial carrier"/>
    <property type="match status" value="2"/>
</dbReference>
<keyword evidence="12" id="KW-1185">Reference proteome</keyword>
<dbReference type="EMBL" id="BDRX01000003">
    <property type="protein sequence ID" value="GBF88166.1"/>
    <property type="molecule type" value="Genomic_DNA"/>
</dbReference>
<protein>
    <submittedName>
        <fullName evidence="11">Mitochondrial carrier protein</fullName>
    </submittedName>
</protein>
<evidence type="ECO:0000256" key="9">
    <source>
        <dbReference type="RuleBase" id="RU000488"/>
    </source>
</evidence>
<evidence type="ECO:0000256" key="10">
    <source>
        <dbReference type="SAM" id="MobiDB-lite"/>
    </source>
</evidence>
<feature type="region of interest" description="Disordered" evidence="10">
    <location>
        <begin position="186"/>
        <end position="227"/>
    </location>
</feature>
<keyword evidence="4 8" id="KW-0812">Transmembrane</keyword>
<dbReference type="Proteomes" id="UP000247498">
    <property type="component" value="Unassembled WGS sequence"/>
</dbReference>
<dbReference type="Gene3D" id="1.50.40.10">
    <property type="entry name" value="Mitochondrial carrier domain"/>
    <property type="match status" value="2"/>
</dbReference>